<dbReference type="AlphaFoldDB" id="A0A9Q1BI46"/>
<feature type="coiled-coil region" evidence="1">
    <location>
        <begin position="742"/>
        <end position="776"/>
    </location>
</feature>
<feature type="compositionally biased region" description="Polar residues" evidence="2">
    <location>
        <begin position="505"/>
        <end position="518"/>
    </location>
</feature>
<feature type="region of interest" description="Disordered" evidence="2">
    <location>
        <begin position="823"/>
        <end position="919"/>
    </location>
</feature>
<dbReference type="GO" id="GO:0005802">
    <property type="term" value="C:trans-Golgi network"/>
    <property type="evidence" value="ECO:0007669"/>
    <property type="project" value="TreeGrafter"/>
</dbReference>
<feature type="compositionally biased region" description="Basic and acidic residues" evidence="2">
    <location>
        <begin position="349"/>
        <end position="386"/>
    </location>
</feature>
<feature type="compositionally biased region" description="Polar residues" evidence="2">
    <location>
        <begin position="49"/>
        <end position="67"/>
    </location>
</feature>
<evidence type="ECO:0000256" key="2">
    <source>
        <dbReference type="SAM" id="MobiDB-lite"/>
    </source>
</evidence>
<evidence type="ECO:0000256" key="1">
    <source>
        <dbReference type="SAM" id="Coils"/>
    </source>
</evidence>
<dbReference type="GO" id="GO:0099518">
    <property type="term" value="P:vesicle cytoskeletal trafficking"/>
    <property type="evidence" value="ECO:0007669"/>
    <property type="project" value="TreeGrafter"/>
</dbReference>
<keyword evidence="4" id="KW-1185">Reference proteome</keyword>
<gene>
    <name evidence="3" type="ORF">HOLleu_34125</name>
</gene>
<feature type="coiled-coil region" evidence="1">
    <location>
        <begin position="1019"/>
        <end position="1060"/>
    </location>
</feature>
<feature type="compositionally biased region" description="Polar residues" evidence="2">
    <location>
        <begin position="164"/>
        <end position="190"/>
    </location>
</feature>
<feature type="compositionally biased region" description="Basic and acidic residues" evidence="2">
    <location>
        <begin position="261"/>
        <end position="273"/>
    </location>
</feature>
<dbReference type="OrthoDB" id="5583482at2759"/>
<comment type="caution">
    <text evidence="3">The sequence shown here is derived from an EMBL/GenBank/DDBJ whole genome shotgun (WGS) entry which is preliminary data.</text>
</comment>
<evidence type="ECO:0000313" key="3">
    <source>
        <dbReference type="EMBL" id="KAJ8026314.1"/>
    </source>
</evidence>
<dbReference type="PANTHER" id="PTHR18911:SF5">
    <property type="entry name" value="COILED-COIL DOMAIN-CONTAINING PROTEIN 186"/>
    <property type="match status" value="1"/>
</dbReference>
<dbReference type="EMBL" id="JAIZAY010000017">
    <property type="protein sequence ID" value="KAJ8026314.1"/>
    <property type="molecule type" value="Genomic_DNA"/>
</dbReference>
<proteinExistence type="predicted"/>
<dbReference type="InterPro" id="IPR038830">
    <property type="entry name" value="CCDC186"/>
</dbReference>
<dbReference type="PANTHER" id="PTHR18911">
    <property type="entry name" value="CTCL TUMOR ANTIGEN HD-CL-01"/>
    <property type="match status" value="1"/>
</dbReference>
<feature type="compositionally biased region" description="Basic and acidic residues" evidence="2">
    <location>
        <begin position="82"/>
        <end position="96"/>
    </location>
</feature>
<name>A0A9Q1BI46_HOLLE</name>
<organism evidence="3 4">
    <name type="scientific">Holothuria leucospilota</name>
    <name type="common">Black long sea cucumber</name>
    <name type="synonym">Mertensiothuria leucospilota</name>
    <dbReference type="NCBI Taxonomy" id="206669"/>
    <lineage>
        <taxon>Eukaryota</taxon>
        <taxon>Metazoa</taxon>
        <taxon>Echinodermata</taxon>
        <taxon>Eleutherozoa</taxon>
        <taxon>Echinozoa</taxon>
        <taxon>Holothuroidea</taxon>
        <taxon>Aspidochirotacea</taxon>
        <taxon>Aspidochirotida</taxon>
        <taxon>Holothuriidae</taxon>
        <taxon>Holothuria</taxon>
    </lineage>
</organism>
<feature type="region of interest" description="Disordered" evidence="2">
    <location>
        <begin position="1"/>
        <end position="132"/>
    </location>
</feature>
<feature type="compositionally biased region" description="Low complexity" evidence="2">
    <location>
        <begin position="880"/>
        <end position="909"/>
    </location>
</feature>
<evidence type="ECO:0008006" key="5">
    <source>
        <dbReference type="Google" id="ProtNLM"/>
    </source>
</evidence>
<protein>
    <recommendedName>
        <fullName evidence="5">Coiled-coil domain-containing protein 186</fullName>
    </recommendedName>
</protein>
<reference evidence="3" key="1">
    <citation type="submission" date="2021-10" db="EMBL/GenBank/DDBJ databases">
        <title>Tropical sea cucumber genome reveals ecological adaptation and Cuvierian tubules defense mechanism.</title>
        <authorList>
            <person name="Chen T."/>
        </authorList>
    </citation>
    <scope>NUCLEOTIDE SEQUENCE</scope>
    <source>
        <strain evidence="3">Nanhai2018</strain>
        <tissue evidence="3">Muscle</tissue>
    </source>
</reference>
<dbReference type="Proteomes" id="UP001152320">
    <property type="component" value="Chromosome 17"/>
</dbReference>
<accession>A0A9Q1BI46</accession>
<feature type="compositionally biased region" description="Basic and acidic residues" evidence="2">
    <location>
        <begin position="846"/>
        <end position="859"/>
    </location>
</feature>
<feature type="region of interest" description="Disordered" evidence="2">
    <location>
        <begin position="146"/>
        <end position="315"/>
    </location>
</feature>
<feature type="compositionally biased region" description="Basic and acidic residues" evidence="2">
    <location>
        <begin position="109"/>
        <end position="120"/>
    </location>
</feature>
<feature type="region of interest" description="Disordered" evidence="2">
    <location>
        <begin position="342"/>
        <end position="391"/>
    </location>
</feature>
<dbReference type="GO" id="GO:0031267">
    <property type="term" value="F:small GTPase binding"/>
    <property type="evidence" value="ECO:0007669"/>
    <property type="project" value="TreeGrafter"/>
</dbReference>
<feature type="compositionally biased region" description="Polar residues" evidence="2">
    <location>
        <begin position="225"/>
        <end position="242"/>
    </location>
</feature>
<feature type="compositionally biased region" description="Acidic residues" evidence="2">
    <location>
        <begin position="299"/>
        <end position="312"/>
    </location>
</feature>
<feature type="compositionally biased region" description="Low complexity" evidence="2">
    <location>
        <begin position="863"/>
        <end position="873"/>
    </location>
</feature>
<sequence>MEGEQDQSNAALSDGTRPPDIVIQEPSSPHLMSGVTELNSSSKPEETLNESSKGQTETCQEASSSINGDDGEQHATPSHGETSFRDVESEVMRSDEVGEEATEETNGSIEERMDESEGKISPHRTANVENDVNVHEEIINKEIQSLPENLSISRQNEEEELVTEASQIQGQETNGDQETASNSHSCNGTFHQKIDEVDPSSNHSNLDTSGLPNVTESAPAKSTHIENNTAAQGSTHSISTSDVGEIRTADSSQKIQLESEESLKEEPSHKMDSLEGANGGKDEDDLESAEDALLSQLDAELDDGSESSDPADIDLANGLTKEAVIEGLVEYQKLKSELEAIKQRHKKKSLDLERLKGENESLRDQLTESERQNSSKDAQLKEKENSIKSQQFKNKELQVVIDQHKEDLDKSREKLRGHDAAAKKAISQLQQEMVVRVNQVKGMYENALKEKENMVMKYAKSEKEVLDLRKSKEALERRLKESQQLADSTNIQMKQLRVEMAKMKNVTTSKESETSNLQKETEQLKEEINSQAIKVKWAQNKLKSELDAHKETKTKLAKTEQRLAEAKEETETIRKNCQDMIRQYQESEEVKSNSLGMKLKKTEEELQIHQQETNDQLELHNAKIKELNSLKQAHSDATAELESLRVRVQCLEEERIQQEEFLTQFKGLLNNQKEANRNLSKELEEAKGFQVHLTEAEENIRQLEEKIVHVQEDGKDLAVSLEASREKESELLQFTEKITSKNAELHAEIGSLQSKVESLTEENKSLQSHLEEVTSKCSQLSTDLQREKEFREREVTILTGRLNEKSKNEENLSLKLEEAKDEAKTLKRRHAANTKDLTRQLQQAKKRLESLEKDGHGNKENNSMGSRTSSSGSLETAGVPSQSASSSARGSISGPIGEEKSSPSSQSPQVTISSGNNDFPGIDKGMLVERIIRLQRLQQKYKEKIEFYQEHNKSLIEVIQKKNKIIQGYVLREETGALSTAASDINKAQMSKQSGIMASLYRSQASDPRMTLDLSLEINQKLQAVLEDTLLKNMTLKENIDTLGREIARLSEELFNTKEQLKVRGK</sequence>
<evidence type="ECO:0000313" key="4">
    <source>
        <dbReference type="Proteomes" id="UP001152320"/>
    </source>
</evidence>
<feature type="compositionally biased region" description="Polar residues" evidence="2">
    <location>
        <begin position="199"/>
        <end position="216"/>
    </location>
</feature>
<feature type="region of interest" description="Disordered" evidence="2">
    <location>
        <begin position="504"/>
        <end position="523"/>
    </location>
</feature>
<keyword evidence="1" id="KW-0175">Coiled coil</keyword>
<feature type="compositionally biased region" description="Polar residues" evidence="2">
    <location>
        <begin position="1"/>
        <end position="11"/>
    </location>
</feature>